<dbReference type="SMART" id="SM00185">
    <property type="entry name" value="ARM"/>
    <property type="match status" value="6"/>
</dbReference>
<keyword evidence="4" id="KW-0677">Repeat</keyword>
<organism evidence="10 11">
    <name type="scientific">Marchantia polymorpha</name>
    <name type="common">Common liverwort</name>
    <name type="synonym">Marchantia aquatica</name>
    <dbReference type="NCBI Taxonomy" id="3197"/>
    <lineage>
        <taxon>Eukaryota</taxon>
        <taxon>Viridiplantae</taxon>
        <taxon>Streptophyta</taxon>
        <taxon>Embryophyta</taxon>
        <taxon>Marchantiophyta</taxon>
        <taxon>Marchantiopsida</taxon>
        <taxon>Marchantiidae</taxon>
        <taxon>Marchantiales</taxon>
        <taxon>Marchantiaceae</taxon>
        <taxon>Marchantia</taxon>
    </lineage>
</organism>
<keyword evidence="11" id="KW-1185">Reference proteome</keyword>
<dbReference type="AlphaFoldDB" id="A0A2R6WN03"/>
<gene>
    <name evidence="10" type="ORF">MARPO_0073s0090</name>
</gene>
<dbReference type="InterPro" id="IPR027417">
    <property type="entry name" value="P-loop_NTPase"/>
</dbReference>
<dbReference type="OrthoDB" id="1957882at2759"/>
<dbReference type="InterPro" id="IPR002182">
    <property type="entry name" value="NB-ARC"/>
</dbReference>
<keyword evidence="3" id="KW-0926">Vacuole</keyword>
<name>A0A2R6WN03_MARPO</name>
<dbReference type="PROSITE" id="PS50176">
    <property type="entry name" value="ARM_REPEAT"/>
    <property type="match status" value="1"/>
</dbReference>
<dbReference type="Gene3D" id="3.40.50.300">
    <property type="entry name" value="P-loop containing nucleotide triphosphate hydrolases"/>
    <property type="match status" value="1"/>
</dbReference>
<proteinExistence type="inferred from homology"/>
<dbReference type="Proteomes" id="UP000244005">
    <property type="component" value="Unassembled WGS sequence"/>
</dbReference>
<sequence length="984" mass="109062">MALSELTSMGSVIITLGSKIQTLGGEWYKPSGAWASFPRQLEHLRRKHLDLVSNLSRHVMLQESCDPKLIDQMLYVRSLLESEVSKLKTQKRARCSGCFPKLSLIPFPEPVLRSVQGVITMFDGLIATFRPREDIPRSVLRASPRLIQQMAPPLPKDSRHVHYEVLESGVCQALEDPSKPAVILLHGDGGQGKTVAARNIAAYYREKAKAPAPAASGEESFSFEHVAFVECGPEADSAAKHFEVLRDMGIEGEVSPGEEQGTYGRGGDVSIRHQLAGLLKDKAVLIILDDVCDTDILQSFVDLFGTGVKCLVTTQDESLWLDSYMIEMTVGPDDARRILASHVGLPGQVIPFHLKEIADRLIDETEAHPLALATLANAISTRRASDIQEWVDAERDVLKLLHYVEETAPNLNKKYPRTFWASMKVCVGSMPEEAQKLLLLAAMCEGPSVPEEVLRIMCESTKLLGGAAFNKLRNDLEQKSLVVIETQVLPWADAISQLTQRRWSLHRLQKQFLRHEMSQEAEAFAAMFLGESGGDDTDALDSEDAKLFKVLCALYFEKSLAKRAAAKWGISFKNFSERRRLAIEPLAWLIQNHSDQSSYLMARKVLLEYICNEQAEDKDVARLLRMPRSAAATCWALETMWWITEQATVGAEEQSVLAALVHLLGEGVDRNSREKALRVLVNVAAKASASQRIRLAAHPGVLEGLVGVLNRFQTEAEIVNLYTQQALATRVFNFLASEEDNKARIVDFPFALDALVRCILKDDAVASPELQAHAAVTVAIVARANATQTKRKTVEFPGVLGGLVKLLNKDEAPHAQQCAASALAYLSVNVGEHNNRRIAQYPYALSGLVNLLFKDQSPGAQMWAAWALTNLSVEEKNRRDIVDFPYALPRFVRLLGKDESPDVQKWCASALAMLALDEQCNRKIAEFPDALAALVNLLYKDKALQVQTWAAWALSNLSADPQTMAQISKFPDAVRRIKELTLQP</sequence>
<comment type="similarity">
    <text evidence="2">Belongs to the beta-catenin family.</text>
</comment>
<reference evidence="11" key="1">
    <citation type="journal article" date="2017" name="Cell">
        <title>Insights into land plant evolution garnered from the Marchantia polymorpha genome.</title>
        <authorList>
            <person name="Bowman J.L."/>
            <person name="Kohchi T."/>
            <person name="Yamato K.T."/>
            <person name="Jenkins J."/>
            <person name="Shu S."/>
            <person name="Ishizaki K."/>
            <person name="Yamaoka S."/>
            <person name="Nishihama R."/>
            <person name="Nakamura Y."/>
            <person name="Berger F."/>
            <person name="Adam C."/>
            <person name="Aki S.S."/>
            <person name="Althoff F."/>
            <person name="Araki T."/>
            <person name="Arteaga-Vazquez M.A."/>
            <person name="Balasubrmanian S."/>
            <person name="Barry K."/>
            <person name="Bauer D."/>
            <person name="Boehm C.R."/>
            <person name="Briginshaw L."/>
            <person name="Caballero-Perez J."/>
            <person name="Catarino B."/>
            <person name="Chen F."/>
            <person name="Chiyoda S."/>
            <person name="Chovatia M."/>
            <person name="Davies K.M."/>
            <person name="Delmans M."/>
            <person name="Demura T."/>
            <person name="Dierschke T."/>
            <person name="Dolan L."/>
            <person name="Dorantes-Acosta A.E."/>
            <person name="Eklund D.M."/>
            <person name="Florent S.N."/>
            <person name="Flores-Sandoval E."/>
            <person name="Fujiyama A."/>
            <person name="Fukuzawa H."/>
            <person name="Galik B."/>
            <person name="Grimanelli D."/>
            <person name="Grimwood J."/>
            <person name="Grossniklaus U."/>
            <person name="Hamada T."/>
            <person name="Haseloff J."/>
            <person name="Hetherington A.J."/>
            <person name="Higo A."/>
            <person name="Hirakawa Y."/>
            <person name="Hundley H.N."/>
            <person name="Ikeda Y."/>
            <person name="Inoue K."/>
            <person name="Inoue S.I."/>
            <person name="Ishida S."/>
            <person name="Jia Q."/>
            <person name="Kakita M."/>
            <person name="Kanazawa T."/>
            <person name="Kawai Y."/>
            <person name="Kawashima T."/>
            <person name="Kennedy M."/>
            <person name="Kinose K."/>
            <person name="Kinoshita T."/>
            <person name="Kohara Y."/>
            <person name="Koide E."/>
            <person name="Komatsu K."/>
            <person name="Kopischke S."/>
            <person name="Kubo M."/>
            <person name="Kyozuka J."/>
            <person name="Lagercrantz U."/>
            <person name="Lin S.S."/>
            <person name="Lindquist E."/>
            <person name="Lipzen A.M."/>
            <person name="Lu C.W."/>
            <person name="De Luna E."/>
            <person name="Martienssen R.A."/>
            <person name="Minamino N."/>
            <person name="Mizutani M."/>
            <person name="Mizutani M."/>
            <person name="Mochizuki N."/>
            <person name="Monte I."/>
            <person name="Mosher R."/>
            <person name="Nagasaki H."/>
            <person name="Nakagami H."/>
            <person name="Naramoto S."/>
            <person name="Nishitani K."/>
            <person name="Ohtani M."/>
            <person name="Okamoto T."/>
            <person name="Okumura M."/>
            <person name="Phillips J."/>
            <person name="Pollak B."/>
            <person name="Reinders A."/>
            <person name="Rovekamp M."/>
            <person name="Sano R."/>
            <person name="Sawa S."/>
            <person name="Schmid M.W."/>
            <person name="Shirakawa M."/>
            <person name="Solano R."/>
            <person name="Spunde A."/>
            <person name="Suetsugu N."/>
            <person name="Sugano S."/>
            <person name="Sugiyama A."/>
            <person name="Sun R."/>
            <person name="Suzuki Y."/>
            <person name="Takenaka M."/>
            <person name="Takezawa D."/>
            <person name="Tomogane H."/>
            <person name="Tsuzuki M."/>
            <person name="Ueda T."/>
            <person name="Umeda M."/>
            <person name="Ward J.M."/>
            <person name="Watanabe Y."/>
            <person name="Yazaki K."/>
            <person name="Yokoyama R."/>
            <person name="Yoshitake Y."/>
            <person name="Yotsui I."/>
            <person name="Zachgo S."/>
            <person name="Schmutz J."/>
        </authorList>
    </citation>
    <scope>NUCLEOTIDE SEQUENCE [LARGE SCALE GENOMIC DNA]</scope>
    <source>
        <strain evidence="11">Tak-1</strain>
    </source>
</reference>
<dbReference type="Gramene" id="Mp5g18500.1">
    <property type="protein sequence ID" value="Mp5g18500.1.cds"/>
    <property type="gene ID" value="Mp5g18500"/>
</dbReference>
<protein>
    <recommendedName>
        <fullName evidence="7">Vacuolar protein 8</fullName>
    </recommendedName>
</protein>
<evidence type="ECO:0000256" key="4">
    <source>
        <dbReference type="ARBA" id="ARBA00022737"/>
    </source>
</evidence>
<dbReference type="PANTHER" id="PTHR47249">
    <property type="entry name" value="VACUOLAR PROTEIN 8"/>
    <property type="match status" value="1"/>
</dbReference>
<evidence type="ECO:0000256" key="5">
    <source>
        <dbReference type="ARBA" id="ARBA00023136"/>
    </source>
</evidence>
<evidence type="ECO:0000256" key="6">
    <source>
        <dbReference type="ARBA" id="ARBA00023288"/>
    </source>
</evidence>
<dbReference type="EMBL" id="KZ772745">
    <property type="protein sequence ID" value="PTQ35226.1"/>
    <property type="molecule type" value="Genomic_DNA"/>
</dbReference>
<keyword evidence="5" id="KW-0472">Membrane</keyword>
<feature type="domain" description="NB-ARC" evidence="9">
    <location>
        <begin position="171"/>
        <end position="319"/>
    </location>
</feature>
<dbReference type="InterPro" id="IPR000225">
    <property type="entry name" value="Armadillo"/>
</dbReference>
<dbReference type="Pfam" id="PF00931">
    <property type="entry name" value="NB-ARC"/>
    <property type="match status" value="1"/>
</dbReference>
<dbReference type="InterPro" id="IPR016024">
    <property type="entry name" value="ARM-type_fold"/>
</dbReference>
<dbReference type="GO" id="GO:0043495">
    <property type="term" value="F:protein-membrane adaptor activity"/>
    <property type="evidence" value="ECO:0007669"/>
    <property type="project" value="InterPro"/>
</dbReference>
<evidence type="ECO:0000256" key="1">
    <source>
        <dbReference type="ARBA" id="ARBA00004592"/>
    </source>
</evidence>
<dbReference type="InterPro" id="IPR011989">
    <property type="entry name" value="ARM-like"/>
</dbReference>
<evidence type="ECO:0000259" key="9">
    <source>
        <dbReference type="Pfam" id="PF00931"/>
    </source>
</evidence>
<evidence type="ECO:0000313" key="11">
    <source>
        <dbReference type="Proteomes" id="UP000244005"/>
    </source>
</evidence>
<dbReference type="GO" id="GO:0043531">
    <property type="term" value="F:ADP binding"/>
    <property type="evidence" value="ECO:0007669"/>
    <property type="project" value="InterPro"/>
</dbReference>
<dbReference type="GO" id="GO:0005774">
    <property type="term" value="C:vacuolar membrane"/>
    <property type="evidence" value="ECO:0007669"/>
    <property type="project" value="UniProtKB-SubCell"/>
</dbReference>
<comment type="subcellular location">
    <subcellularLocation>
        <location evidence="1">Vacuole membrane</location>
        <topology evidence="1">Lipid-anchor</topology>
    </subcellularLocation>
</comment>
<evidence type="ECO:0000256" key="3">
    <source>
        <dbReference type="ARBA" id="ARBA00022554"/>
    </source>
</evidence>
<dbReference type="Pfam" id="PF13646">
    <property type="entry name" value="HEAT_2"/>
    <property type="match status" value="1"/>
</dbReference>
<evidence type="ECO:0000256" key="7">
    <source>
        <dbReference type="ARBA" id="ARBA00026209"/>
    </source>
</evidence>
<dbReference type="Gene3D" id="1.25.10.10">
    <property type="entry name" value="Leucine-rich Repeat Variant"/>
    <property type="match status" value="2"/>
</dbReference>
<accession>A0A2R6WN03</accession>
<dbReference type="GO" id="GO:0071562">
    <property type="term" value="P:nucleus-vacuole junction assembly"/>
    <property type="evidence" value="ECO:0007669"/>
    <property type="project" value="InterPro"/>
</dbReference>
<evidence type="ECO:0000256" key="2">
    <source>
        <dbReference type="ARBA" id="ARBA00005462"/>
    </source>
</evidence>
<evidence type="ECO:0000256" key="8">
    <source>
        <dbReference type="PROSITE-ProRule" id="PRU00259"/>
    </source>
</evidence>
<dbReference type="InterPro" id="IPR045156">
    <property type="entry name" value="Vac8"/>
</dbReference>
<dbReference type="SUPFAM" id="SSF48371">
    <property type="entry name" value="ARM repeat"/>
    <property type="match status" value="1"/>
</dbReference>
<evidence type="ECO:0000313" key="10">
    <source>
        <dbReference type="EMBL" id="PTQ35226.1"/>
    </source>
</evidence>
<feature type="repeat" description="ARM" evidence="8">
    <location>
        <begin position="929"/>
        <end position="962"/>
    </location>
</feature>
<dbReference type="SUPFAM" id="SSF52540">
    <property type="entry name" value="P-loop containing nucleoside triphosphate hydrolases"/>
    <property type="match status" value="1"/>
</dbReference>
<dbReference type="PANTHER" id="PTHR47249:SF1">
    <property type="entry name" value="VACUOLAR PROTEIN 8"/>
    <property type="match status" value="1"/>
</dbReference>
<keyword evidence="6" id="KW-0449">Lipoprotein</keyword>